<dbReference type="NCBIfam" id="NF041014">
    <property type="entry name" value="pilin_ComGG_2"/>
    <property type="match status" value="1"/>
</dbReference>
<feature type="compositionally biased region" description="Polar residues" evidence="1">
    <location>
        <begin position="133"/>
        <end position="143"/>
    </location>
</feature>
<accession>A0A917JFV5</accession>
<feature type="transmembrane region" description="Helical" evidence="2">
    <location>
        <begin position="12"/>
        <end position="31"/>
    </location>
</feature>
<reference evidence="3" key="2">
    <citation type="submission" date="2020-09" db="EMBL/GenBank/DDBJ databases">
        <authorList>
            <person name="Sun Q."/>
            <person name="Sedlacek I."/>
        </authorList>
    </citation>
    <scope>NUCLEOTIDE SEQUENCE</scope>
    <source>
        <strain evidence="3">CCM 8433</strain>
    </source>
</reference>
<dbReference type="AlphaFoldDB" id="A0A917JFV5"/>
<keyword evidence="4" id="KW-1185">Reference proteome</keyword>
<evidence type="ECO:0000313" key="4">
    <source>
        <dbReference type="Proteomes" id="UP000622610"/>
    </source>
</evidence>
<comment type="caution">
    <text evidence="3">The sequence shown here is derived from an EMBL/GenBank/DDBJ whole genome shotgun (WGS) entry which is preliminary data.</text>
</comment>
<feature type="compositionally biased region" description="Basic and acidic residues" evidence="1">
    <location>
        <begin position="116"/>
        <end position="130"/>
    </location>
</feature>
<feature type="compositionally biased region" description="Basic and acidic residues" evidence="1">
    <location>
        <begin position="144"/>
        <end position="155"/>
    </location>
</feature>
<keyword evidence="2" id="KW-0812">Transmembrane</keyword>
<sequence length="155" mass="17558">MVNGPSHKYRGSLMVVAIATLGILTFLYLSLAENYQLTVFTANRHSEYYKMAIMKELFLAEYLAIPKAQRPVSGTYYYSTGSVTFTQKETILSLVSKTKKHQQTYQEKLLITEETNDSKQGESSDGRDFVSNEGVQIYNQNSTDESRIESIGEIE</sequence>
<feature type="region of interest" description="Disordered" evidence="1">
    <location>
        <begin position="111"/>
        <end position="155"/>
    </location>
</feature>
<dbReference type="RefSeq" id="WP_188366777.1">
    <property type="nucleotide sequence ID" value="NZ_BMDT01000002.1"/>
</dbReference>
<keyword evidence="2" id="KW-1133">Transmembrane helix</keyword>
<keyword evidence="2" id="KW-0472">Membrane</keyword>
<reference evidence="3" key="1">
    <citation type="journal article" date="2014" name="Int. J. Syst. Evol. Microbiol.">
        <title>Complete genome sequence of Corynebacterium casei LMG S-19264T (=DSM 44701T), isolated from a smear-ripened cheese.</title>
        <authorList>
            <consortium name="US DOE Joint Genome Institute (JGI-PGF)"/>
            <person name="Walter F."/>
            <person name="Albersmeier A."/>
            <person name="Kalinowski J."/>
            <person name="Ruckert C."/>
        </authorList>
    </citation>
    <scope>NUCLEOTIDE SEQUENCE</scope>
    <source>
        <strain evidence="3">CCM 8433</strain>
    </source>
</reference>
<dbReference type="EMBL" id="BMDT01000002">
    <property type="protein sequence ID" value="GGI64931.1"/>
    <property type="molecule type" value="Genomic_DNA"/>
</dbReference>
<dbReference type="InterPro" id="IPR047665">
    <property type="entry name" value="ComGG_streptococcus-type"/>
</dbReference>
<protein>
    <submittedName>
        <fullName evidence="3">Uncharacterized protein</fullName>
    </submittedName>
</protein>
<dbReference type="Proteomes" id="UP000622610">
    <property type="component" value="Unassembled WGS sequence"/>
</dbReference>
<name>A0A917JFV5_9ENTE</name>
<evidence type="ECO:0000313" key="3">
    <source>
        <dbReference type="EMBL" id="GGI64931.1"/>
    </source>
</evidence>
<organism evidence="3 4">
    <name type="scientific">Enterococcus alcedinis</name>
    <dbReference type="NCBI Taxonomy" id="1274384"/>
    <lineage>
        <taxon>Bacteria</taxon>
        <taxon>Bacillati</taxon>
        <taxon>Bacillota</taxon>
        <taxon>Bacilli</taxon>
        <taxon>Lactobacillales</taxon>
        <taxon>Enterococcaceae</taxon>
        <taxon>Enterococcus</taxon>
    </lineage>
</organism>
<proteinExistence type="predicted"/>
<evidence type="ECO:0000256" key="1">
    <source>
        <dbReference type="SAM" id="MobiDB-lite"/>
    </source>
</evidence>
<evidence type="ECO:0000256" key="2">
    <source>
        <dbReference type="SAM" id="Phobius"/>
    </source>
</evidence>
<gene>
    <name evidence="3" type="ORF">GCM10011482_05850</name>
</gene>